<evidence type="ECO:0000313" key="2">
    <source>
        <dbReference type="Proteomes" id="UP000094067"/>
    </source>
</evidence>
<protein>
    <submittedName>
        <fullName evidence="1">Uncharacterized protein</fullName>
    </submittedName>
</protein>
<organism evidence="1 2">
    <name type="scientific">Eisenbergiella tayi</name>
    <dbReference type="NCBI Taxonomy" id="1432052"/>
    <lineage>
        <taxon>Bacteria</taxon>
        <taxon>Bacillati</taxon>
        <taxon>Bacillota</taxon>
        <taxon>Clostridia</taxon>
        <taxon>Lachnospirales</taxon>
        <taxon>Lachnospiraceae</taxon>
        <taxon>Eisenbergiella</taxon>
    </lineage>
</organism>
<accession>A0A1E3A7N7</accession>
<name>A0A1E3A7N7_9FIRM</name>
<evidence type="ECO:0000313" key="1">
    <source>
        <dbReference type="EMBL" id="ODM04639.1"/>
    </source>
</evidence>
<dbReference type="Proteomes" id="UP000094067">
    <property type="component" value="Unassembled WGS sequence"/>
</dbReference>
<dbReference type="EMBL" id="MCGH01000003">
    <property type="protein sequence ID" value="ODM04639.1"/>
    <property type="molecule type" value="Genomic_DNA"/>
</dbReference>
<dbReference type="AlphaFoldDB" id="A0A1E3A7N7"/>
<gene>
    <name evidence="1" type="ORF">BEI61_05448</name>
</gene>
<comment type="caution">
    <text evidence="1">The sequence shown here is derived from an EMBL/GenBank/DDBJ whole genome shotgun (WGS) entry which is preliminary data.</text>
</comment>
<reference evidence="1 2" key="1">
    <citation type="submission" date="2016-07" db="EMBL/GenBank/DDBJ databases">
        <title>Characterization of isolates of Eisenbergiella tayi derived from blood cultures, using whole genome sequencing.</title>
        <authorList>
            <person name="Burdz T."/>
            <person name="Wiebe D."/>
            <person name="Huynh C."/>
            <person name="Bernard K."/>
        </authorList>
    </citation>
    <scope>NUCLEOTIDE SEQUENCE [LARGE SCALE GENOMIC DNA]</scope>
    <source>
        <strain evidence="1 2">NML 110608</strain>
    </source>
</reference>
<proteinExistence type="predicted"/>
<sequence>MQEERPGGKGLLAYTIKKTKSDNYLVHFIFCEYNCYHIVVCEEKVRWLRKTKVI</sequence>